<feature type="domain" description="Myb/SANT-like" evidence="2">
    <location>
        <begin position="238"/>
        <end position="316"/>
    </location>
</feature>
<reference evidence="3 4" key="1">
    <citation type="submission" date="2013-09" db="EMBL/GenBank/DDBJ databases">
        <title>Corchorus capsularis genome sequencing.</title>
        <authorList>
            <person name="Alam M."/>
            <person name="Haque M.S."/>
            <person name="Islam M.S."/>
            <person name="Emdad E.M."/>
            <person name="Islam M.M."/>
            <person name="Ahmed B."/>
            <person name="Halim A."/>
            <person name="Hossen Q.M.M."/>
            <person name="Hossain M.Z."/>
            <person name="Ahmed R."/>
            <person name="Khan M.M."/>
            <person name="Islam R."/>
            <person name="Rashid M.M."/>
            <person name="Khan S.A."/>
            <person name="Rahman M.S."/>
            <person name="Alam M."/>
        </authorList>
    </citation>
    <scope>NUCLEOTIDE SEQUENCE [LARGE SCALE GENOMIC DNA]</scope>
    <source>
        <strain evidence="4">cv. CVL-1</strain>
        <tissue evidence="3">Whole seedling</tissue>
    </source>
</reference>
<proteinExistence type="predicted"/>
<feature type="region of interest" description="Disordered" evidence="1">
    <location>
        <begin position="1"/>
        <end position="45"/>
    </location>
</feature>
<evidence type="ECO:0000259" key="2">
    <source>
        <dbReference type="Pfam" id="PF12776"/>
    </source>
</evidence>
<dbReference type="Pfam" id="PF12776">
    <property type="entry name" value="Myb_DNA-bind_3"/>
    <property type="match status" value="1"/>
</dbReference>
<dbReference type="AlphaFoldDB" id="A0A1R3GZS4"/>
<organism evidence="3 4">
    <name type="scientific">Corchorus capsularis</name>
    <name type="common">Jute</name>
    <dbReference type="NCBI Taxonomy" id="210143"/>
    <lineage>
        <taxon>Eukaryota</taxon>
        <taxon>Viridiplantae</taxon>
        <taxon>Streptophyta</taxon>
        <taxon>Embryophyta</taxon>
        <taxon>Tracheophyta</taxon>
        <taxon>Spermatophyta</taxon>
        <taxon>Magnoliopsida</taxon>
        <taxon>eudicotyledons</taxon>
        <taxon>Gunneridae</taxon>
        <taxon>Pentapetalae</taxon>
        <taxon>rosids</taxon>
        <taxon>malvids</taxon>
        <taxon>Malvales</taxon>
        <taxon>Malvaceae</taxon>
        <taxon>Grewioideae</taxon>
        <taxon>Apeibeae</taxon>
        <taxon>Corchorus</taxon>
    </lineage>
</organism>
<name>A0A1R3GZS4_COCAP</name>
<dbReference type="PANTHER" id="PTHR31704">
    <property type="entry name" value="MYB/SANT-LIKE DNA-BINDING DOMAIN PROTEIN-RELATED"/>
    <property type="match status" value="1"/>
</dbReference>
<comment type="caution">
    <text evidence="3">The sequence shown here is derived from an EMBL/GenBank/DDBJ whole genome shotgun (WGS) entry which is preliminary data.</text>
</comment>
<feature type="region of interest" description="Disordered" evidence="1">
    <location>
        <begin position="427"/>
        <end position="450"/>
    </location>
</feature>
<evidence type="ECO:0000256" key="1">
    <source>
        <dbReference type="SAM" id="MobiDB-lite"/>
    </source>
</evidence>
<dbReference type="Gramene" id="OMO63614">
    <property type="protein sequence ID" value="OMO63614"/>
    <property type="gene ID" value="CCACVL1_22380"/>
</dbReference>
<gene>
    <name evidence="3" type="ORF">CCACVL1_22380</name>
</gene>
<accession>A0A1R3GZS4</accession>
<dbReference type="OrthoDB" id="4955136at2759"/>
<sequence length="529" mass="59005">MSSGGQALEHMGPETNQAGRQACDMGAQPESGVSPSNHMDAADLGPKANDLGAQCNQVLRFGKEAAAASSFLLGFLSFSISHGLETPIHERFHQSSTDFQSTSAKVPPHSSSAHDLLVEFEHVVRIEFVVRRIGDNLNMAHSRNYENVDLHVAHMVDNLHNLNCKNNGCNKVAVDLLQRMKTEVSDVSIESYFMETNGRFQSPWNHCTRSSEDGKYVDNGDDVEFIQPVIQATDVVIEISNGNRPGTHFKREGWLRLVSRFEKNAGVFYSQKQFKNRWDLLKKEWKLWKRLLGTYTELGWDPIKNTIDASEGWWDERLKVVPDASKFKLGGIDPELEGKLHQMFNGIATTGNNALAPSSRVQSINLVDDDHEQLEVLFEGGSSADVQTTYEEANDFLNSVNGNGNDQEPKFPVNQDHVQLPRCKKRFIEQDSSQRKNGKKSSKKQVGGAAKLSSQIEKLCTAADTMGQATSQATTDADPYGIPTAIKVLDNLSEEVPKSSQLYFFSLKLMVNKEKRTVFLSISPEIRVW</sequence>
<protein>
    <recommendedName>
        <fullName evidence="2">Myb/SANT-like domain-containing protein</fullName>
    </recommendedName>
</protein>
<dbReference type="STRING" id="210143.A0A1R3GZS4"/>
<keyword evidence="4" id="KW-1185">Reference proteome</keyword>
<dbReference type="Proteomes" id="UP000188268">
    <property type="component" value="Unassembled WGS sequence"/>
</dbReference>
<dbReference type="EMBL" id="AWWV01012911">
    <property type="protein sequence ID" value="OMO63614.1"/>
    <property type="molecule type" value="Genomic_DNA"/>
</dbReference>
<evidence type="ECO:0000313" key="3">
    <source>
        <dbReference type="EMBL" id="OMO63614.1"/>
    </source>
</evidence>
<dbReference type="InterPro" id="IPR024752">
    <property type="entry name" value="Myb/SANT-like_dom"/>
</dbReference>
<dbReference type="PANTHER" id="PTHR31704:SF37">
    <property type="entry name" value="HEAT SHOCK PROTEIN"/>
    <property type="match status" value="1"/>
</dbReference>
<evidence type="ECO:0000313" key="4">
    <source>
        <dbReference type="Proteomes" id="UP000188268"/>
    </source>
</evidence>